<dbReference type="Pfam" id="PF00561">
    <property type="entry name" value="Abhydrolase_1"/>
    <property type="match status" value="1"/>
</dbReference>
<dbReference type="InterPro" id="IPR002410">
    <property type="entry name" value="Peptidase_S33"/>
</dbReference>
<comment type="caution">
    <text evidence="4">The sequence shown here is derived from an EMBL/GenBank/DDBJ whole genome shotgun (WGS) entry which is preliminary data.</text>
</comment>
<evidence type="ECO:0000313" key="5">
    <source>
        <dbReference type="Proteomes" id="UP001642501"/>
    </source>
</evidence>
<dbReference type="PANTHER" id="PTHR43248">
    <property type="entry name" value="2-SUCCINYL-6-HYDROXY-2,4-CYCLOHEXADIENE-1-CARBOXYLATE SYNTHASE"/>
    <property type="match status" value="1"/>
</dbReference>
<gene>
    <name evidence="4" type="ORF">SEPCBS57363_006313</name>
</gene>
<dbReference type="InterPro" id="IPR000073">
    <property type="entry name" value="AB_hydrolase_1"/>
</dbReference>
<dbReference type="PRINTS" id="PR00793">
    <property type="entry name" value="PROAMNOPTASE"/>
</dbReference>
<dbReference type="InterPro" id="IPR051601">
    <property type="entry name" value="Serine_prot/Carboxylest_S33"/>
</dbReference>
<evidence type="ECO:0000313" key="4">
    <source>
        <dbReference type="EMBL" id="CAK7274736.1"/>
    </source>
</evidence>
<reference evidence="4 5" key="1">
    <citation type="submission" date="2024-01" db="EMBL/GenBank/DDBJ databases">
        <authorList>
            <person name="Allen C."/>
            <person name="Tagirdzhanova G."/>
        </authorList>
    </citation>
    <scope>NUCLEOTIDE SEQUENCE [LARGE SCALE GENOMIC DNA]</scope>
    <source>
        <strain evidence="4 5">CBS 573.63</strain>
    </source>
</reference>
<feature type="domain" description="AB hydrolase-1" evidence="3">
    <location>
        <begin position="140"/>
        <end position="300"/>
    </location>
</feature>
<sequence length="569" mass="65339">MPDERDNSKKQKETVKTGAMRSITPILPLHLREAAATRRHSIQPNLAELLSYKIHRLPSQLLVAELYFDVPLDYEKPNGEKIRLFARAATRLERPIESTAPDGEFKNYNYEYDYCNSGGFSKEKAHRNLRELFAKPWLAYLEGGPGAGNREPQDYGFTRTFLNRGYQLLFLDYRGTGMSSAICAVTLKRRGDAAAQAEYLRYFRADNIVRDHEAVRRYLTNDLTAQISSTSVPQKKKWSIFGQSFGGFVSLTYLSFYSESLREAFITGGMAPVGKTPDEVYRATYRKAVERNRAFFEKYHEDAYSLELVWRYLHDQPDHRLPLPGGGFLTFKRLLTFGYMFGFHGGLDATHALLLRMRHDLECMSILTRPTLVAVEQFFPLDTMPLYAILHEPIYCFKKGIASRWAAQRVGAGPAKEDDGDENREKEEHEFCEFSWLGDEVVTPQGPLEQPGPYQIGRTIYMSCEMMYPFMFDTYPELMEMKEAAKIVAAYDDWGDLYDEEQLAANRVPVFAATYIDDLYVDYGLAKKTASKVGNMKVYETNGLYHNAIRARTDEVLTQLFRLRDDTID</sequence>
<dbReference type="SUPFAM" id="SSF53474">
    <property type="entry name" value="alpha/beta-Hydrolases"/>
    <property type="match status" value="2"/>
</dbReference>
<evidence type="ECO:0000256" key="1">
    <source>
        <dbReference type="ARBA" id="ARBA00010088"/>
    </source>
</evidence>
<name>A0ABP0E507_9PEZI</name>
<keyword evidence="2" id="KW-0378">Hydrolase</keyword>
<comment type="similarity">
    <text evidence="1">Belongs to the peptidase S33 family.</text>
</comment>
<accession>A0ABP0E507</accession>
<dbReference type="PANTHER" id="PTHR43248:SF2">
    <property type="entry name" value="PROLYL AMINOPEPTIDASE"/>
    <property type="match status" value="1"/>
</dbReference>
<organism evidence="4 5">
    <name type="scientific">Sporothrix epigloea</name>
    <dbReference type="NCBI Taxonomy" id="1892477"/>
    <lineage>
        <taxon>Eukaryota</taxon>
        <taxon>Fungi</taxon>
        <taxon>Dikarya</taxon>
        <taxon>Ascomycota</taxon>
        <taxon>Pezizomycotina</taxon>
        <taxon>Sordariomycetes</taxon>
        <taxon>Sordariomycetidae</taxon>
        <taxon>Ophiostomatales</taxon>
        <taxon>Ophiostomataceae</taxon>
        <taxon>Sporothrix</taxon>
    </lineage>
</organism>
<dbReference type="InterPro" id="IPR029058">
    <property type="entry name" value="AB_hydrolase_fold"/>
</dbReference>
<evidence type="ECO:0000256" key="2">
    <source>
        <dbReference type="ARBA" id="ARBA00022801"/>
    </source>
</evidence>
<dbReference type="Gene3D" id="3.40.50.1820">
    <property type="entry name" value="alpha/beta hydrolase"/>
    <property type="match status" value="1"/>
</dbReference>
<dbReference type="Proteomes" id="UP001642501">
    <property type="component" value="Unassembled WGS sequence"/>
</dbReference>
<evidence type="ECO:0000259" key="3">
    <source>
        <dbReference type="Pfam" id="PF00561"/>
    </source>
</evidence>
<dbReference type="EMBL" id="CAWUOM010000181">
    <property type="protein sequence ID" value="CAK7274736.1"/>
    <property type="molecule type" value="Genomic_DNA"/>
</dbReference>
<keyword evidence="5" id="KW-1185">Reference proteome</keyword>
<protein>
    <recommendedName>
        <fullName evidence="3">AB hydrolase-1 domain-containing protein</fullName>
    </recommendedName>
</protein>
<proteinExistence type="inferred from homology"/>